<keyword evidence="1" id="KW-0812">Transmembrane</keyword>
<dbReference type="PROSITE" id="PS51724">
    <property type="entry name" value="SPOR"/>
    <property type="match status" value="1"/>
</dbReference>
<dbReference type="InterPro" id="IPR007730">
    <property type="entry name" value="SPOR-like_dom"/>
</dbReference>
<dbReference type="InterPro" id="IPR036680">
    <property type="entry name" value="SPOR-like_sf"/>
</dbReference>
<keyword evidence="1" id="KW-0472">Membrane</keyword>
<protein>
    <submittedName>
        <fullName evidence="3">DedD protein</fullName>
    </submittedName>
</protein>
<dbReference type="GO" id="GO:0042834">
    <property type="term" value="F:peptidoglycan binding"/>
    <property type="evidence" value="ECO:0007669"/>
    <property type="project" value="InterPro"/>
</dbReference>
<dbReference type="GO" id="GO:0032153">
    <property type="term" value="C:cell division site"/>
    <property type="evidence" value="ECO:0007669"/>
    <property type="project" value="TreeGrafter"/>
</dbReference>
<dbReference type="Pfam" id="PF05036">
    <property type="entry name" value="SPOR"/>
    <property type="match status" value="1"/>
</dbReference>
<evidence type="ECO:0000259" key="2">
    <source>
        <dbReference type="PROSITE" id="PS51724"/>
    </source>
</evidence>
<dbReference type="SUPFAM" id="SSF110997">
    <property type="entry name" value="Sporulation related repeat"/>
    <property type="match status" value="1"/>
</dbReference>
<dbReference type="GO" id="GO:0032506">
    <property type="term" value="P:cytokinetic process"/>
    <property type="evidence" value="ECO:0007669"/>
    <property type="project" value="TreeGrafter"/>
</dbReference>
<proteinExistence type="predicted"/>
<dbReference type="InterPro" id="IPR052521">
    <property type="entry name" value="Cell_div_SPOR-domain"/>
</dbReference>
<evidence type="ECO:0000256" key="1">
    <source>
        <dbReference type="SAM" id="Phobius"/>
    </source>
</evidence>
<keyword evidence="1" id="KW-1133">Transmembrane helix</keyword>
<dbReference type="EMBL" id="UOFL01000003">
    <property type="protein sequence ID" value="VAW70811.1"/>
    <property type="molecule type" value="Genomic_DNA"/>
</dbReference>
<feature type="transmembrane region" description="Helical" evidence="1">
    <location>
        <begin position="9"/>
        <end position="27"/>
    </location>
</feature>
<dbReference type="GO" id="GO:0030428">
    <property type="term" value="C:cell septum"/>
    <property type="evidence" value="ECO:0007669"/>
    <property type="project" value="TreeGrafter"/>
</dbReference>
<evidence type="ECO:0000313" key="3">
    <source>
        <dbReference type="EMBL" id="VAW70811.1"/>
    </source>
</evidence>
<dbReference type="PANTHER" id="PTHR38687">
    <property type="entry name" value="CELL DIVISION PROTEIN DEDD-RELATED"/>
    <property type="match status" value="1"/>
</dbReference>
<sequence>MELMLKQRLVGAAVIIALAVVLIPMILDGAGKHLVPDIPHEPHYLKTHVRQNVNVASHNIPPTKNISNNKFMVIAVPSINSQAAKAMSKLVASPQLLNGAQAKFAQVNNNFRTHSQILSKTEKSPASVKIAKASSSVMKRASFAVLKKNPKTINSRPNKRRSIYSAIKVWSVQIASFKSPGNARTLKRKLNKAGFKAYILQTRSSKRRQAIYRVRIGPEKSHSKAKAILAKLREKIRLNGYITGHKN</sequence>
<dbReference type="PANTHER" id="PTHR38687:SF1">
    <property type="entry name" value="CELL DIVISION PROTEIN DEDD"/>
    <property type="match status" value="1"/>
</dbReference>
<feature type="domain" description="SPOR" evidence="2">
    <location>
        <begin position="164"/>
        <end position="245"/>
    </location>
</feature>
<dbReference type="Gene3D" id="3.30.70.1070">
    <property type="entry name" value="Sporulation related repeat"/>
    <property type="match status" value="1"/>
</dbReference>
<accession>A0A3B0XTD8</accession>
<gene>
    <name evidence="3" type="ORF">MNBD_GAMMA12-302</name>
</gene>
<reference evidence="3" key="1">
    <citation type="submission" date="2018-06" db="EMBL/GenBank/DDBJ databases">
        <authorList>
            <person name="Zhirakovskaya E."/>
        </authorList>
    </citation>
    <scope>NUCLEOTIDE SEQUENCE</scope>
</reference>
<organism evidence="3">
    <name type="scientific">hydrothermal vent metagenome</name>
    <dbReference type="NCBI Taxonomy" id="652676"/>
    <lineage>
        <taxon>unclassified sequences</taxon>
        <taxon>metagenomes</taxon>
        <taxon>ecological metagenomes</taxon>
    </lineage>
</organism>
<name>A0A3B0XTD8_9ZZZZ</name>
<dbReference type="AlphaFoldDB" id="A0A3B0XTD8"/>